<dbReference type="Pfam" id="PF12697">
    <property type="entry name" value="Abhydrolase_6"/>
    <property type="match status" value="1"/>
</dbReference>
<comment type="caution">
    <text evidence="2">The sequence shown here is derived from an EMBL/GenBank/DDBJ whole genome shotgun (WGS) entry which is preliminary data.</text>
</comment>
<evidence type="ECO:0000259" key="1">
    <source>
        <dbReference type="Pfam" id="PF12697"/>
    </source>
</evidence>
<dbReference type="Gene3D" id="3.40.50.1820">
    <property type="entry name" value="alpha/beta hydrolase"/>
    <property type="match status" value="2"/>
</dbReference>
<keyword evidence="3" id="KW-1185">Reference proteome</keyword>
<gene>
    <name evidence="2" type="ORF">F8M49_13730</name>
</gene>
<name>A0ABU3WRV3_9NOCA</name>
<dbReference type="InterPro" id="IPR000073">
    <property type="entry name" value="AB_hydrolase_1"/>
</dbReference>
<dbReference type="PRINTS" id="PR00111">
    <property type="entry name" value="ABHYDROLASE"/>
</dbReference>
<dbReference type="InterPro" id="IPR050228">
    <property type="entry name" value="Carboxylesterase_BioH"/>
</dbReference>
<sequence length="233" mass="24624">MVSYPSDDEFALLPENAAALGLKLDAPPVVQRVGTDIREGVHVSSLLWATAPPRVVFLHDNGQDAHAWDALNLALGLPALAVDLPGHGHSTPFDAPDHSPWHAADAVAHAVRRWAPDAEAVVGASLGGLATIRLAAIVPELVRRAIVLDVTPSTRLTDDHDLSPLWDDLAGIGVPLTLIRGGASDFVPDADADEVRRRNPAARILAVPRAGHAVHRDAPRELAEIIGSSLETV</sequence>
<dbReference type="InterPro" id="IPR029058">
    <property type="entry name" value="AB_hydrolase_fold"/>
</dbReference>
<reference evidence="2 3" key="1">
    <citation type="submission" date="2019-10" db="EMBL/GenBank/DDBJ databases">
        <title>Draft Genome Assembly of Rhodococcus zopfii DSM44189.</title>
        <authorList>
            <person name="Sutton J.M."/>
            <person name="Akob D.M."/>
            <person name="Bushman T.J."/>
        </authorList>
    </citation>
    <scope>NUCLEOTIDE SEQUENCE [LARGE SCALE GENOMIC DNA]</scope>
    <source>
        <strain evidence="2 3">DSM 44189</strain>
    </source>
</reference>
<dbReference type="Proteomes" id="UP001275440">
    <property type="component" value="Unassembled WGS sequence"/>
</dbReference>
<evidence type="ECO:0000313" key="3">
    <source>
        <dbReference type="Proteomes" id="UP001275440"/>
    </source>
</evidence>
<dbReference type="PANTHER" id="PTHR43194">
    <property type="entry name" value="HYDROLASE ALPHA/BETA FOLD FAMILY"/>
    <property type="match status" value="1"/>
</dbReference>
<dbReference type="PANTHER" id="PTHR43194:SF2">
    <property type="entry name" value="PEROXISOMAL MEMBRANE PROTEIN LPX1"/>
    <property type="match status" value="1"/>
</dbReference>
<accession>A0ABU3WRV3</accession>
<organism evidence="2 3">
    <name type="scientific">Rhodococcus zopfii</name>
    <dbReference type="NCBI Taxonomy" id="43772"/>
    <lineage>
        <taxon>Bacteria</taxon>
        <taxon>Bacillati</taxon>
        <taxon>Actinomycetota</taxon>
        <taxon>Actinomycetes</taxon>
        <taxon>Mycobacteriales</taxon>
        <taxon>Nocardiaceae</taxon>
        <taxon>Rhodococcus</taxon>
    </lineage>
</organism>
<dbReference type="EMBL" id="WBMO01000001">
    <property type="protein sequence ID" value="MDV2476138.1"/>
    <property type="molecule type" value="Genomic_DNA"/>
</dbReference>
<dbReference type="SUPFAM" id="SSF53474">
    <property type="entry name" value="alpha/beta-Hydrolases"/>
    <property type="match status" value="1"/>
</dbReference>
<feature type="domain" description="AB hydrolase-1" evidence="1">
    <location>
        <begin position="55"/>
        <end position="150"/>
    </location>
</feature>
<evidence type="ECO:0000313" key="2">
    <source>
        <dbReference type="EMBL" id="MDV2476138.1"/>
    </source>
</evidence>
<protein>
    <recommendedName>
        <fullName evidence="1">AB hydrolase-1 domain-containing protein</fullName>
    </recommendedName>
</protein>
<proteinExistence type="predicted"/>